<proteinExistence type="predicted"/>
<gene>
    <name evidence="2" type="ORF">GCM10010994_57030</name>
</gene>
<protein>
    <submittedName>
        <fullName evidence="2">Uncharacterized protein</fullName>
    </submittedName>
</protein>
<comment type="caution">
    <text evidence="2">The sequence shown here is derived from an EMBL/GenBank/DDBJ whole genome shotgun (WGS) entry which is preliminary data.</text>
</comment>
<organism evidence="2 3">
    <name type="scientific">Chelatococcus reniformis</name>
    <dbReference type="NCBI Taxonomy" id="1494448"/>
    <lineage>
        <taxon>Bacteria</taxon>
        <taxon>Pseudomonadati</taxon>
        <taxon>Pseudomonadota</taxon>
        <taxon>Alphaproteobacteria</taxon>
        <taxon>Hyphomicrobiales</taxon>
        <taxon>Chelatococcaceae</taxon>
        <taxon>Chelatococcus</taxon>
    </lineage>
</organism>
<evidence type="ECO:0000313" key="2">
    <source>
        <dbReference type="EMBL" id="GGC91837.1"/>
    </source>
</evidence>
<keyword evidence="3" id="KW-1185">Reference proteome</keyword>
<name>A0A916UWF7_9HYPH</name>
<reference evidence="2" key="2">
    <citation type="submission" date="2020-09" db="EMBL/GenBank/DDBJ databases">
        <authorList>
            <person name="Sun Q."/>
            <person name="Zhou Y."/>
        </authorList>
    </citation>
    <scope>NUCLEOTIDE SEQUENCE</scope>
    <source>
        <strain evidence="2">CGMCC 1.12919</strain>
    </source>
</reference>
<dbReference type="Proteomes" id="UP000637002">
    <property type="component" value="Unassembled WGS sequence"/>
</dbReference>
<dbReference type="AlphaFoldDB" id="A0A916UWF7"/>
<dbReference type="EMBL" id="BMGG01000012">
    <property type="protein sequence ID" value="GGC91837.1"/>
    <property type="molecule type" value="Genomic_DNA"/>
</dbReference>
<evidence type="ECO:0000313" key="3">
    <source>
        <dbReference type="Proteomes" id="UP000637002"/>
    </source>
</evidence>
<keyword evidence="1" id="KW-0732">Signal</keyword>
<feature type="chain" id="PRO_5037203585" evidence="1">
    <location>
        <begin position="23"/>
        <end position="255"/>
    </location>
</feature>
<evidence type="ECO:0000256" key="1">
    <source>
        <dbReference type="SAM" id="SignalP"/>
    </source>
</evidence>
<feature type="signal peptide" evidence="1">
    <location>
        <begin position="1"/>
        <end position="22"/>
    </location>
</feature>
<reference evidence="2" key="1">
    <citation type="journal article" date="2014" name="Int. J. Syst. Evol. Microbiol.">
        <title>Complete genome sequence of Corynebacterium casei LMG S-19264T (=DSM 44701T), isolated from a smear-ripened cheese.</title>
        <authorList>
            <consortium name="US DOE Joint Genome Institute (JGI-PGF)"/>
            <person name="Walter F."/>
            <person name="Albersmeier A."/>
            <person name="Kalinowski J."/>
            <person name="Ruckert C."/>
        </authorList>
    </citation>
    <scope>NUCLEOTIDE SEQUENCE</scope>
    <source>
        <strain evidence="2">CGMCC 1.12919</strain>
    </source>
</reference>
<sequence>MLLRGSKLAAFAIALSMSAGYAEPTRALDNRQAQLSKALKTKDYAQLQRLVLSAATPADVKTDLDWLRDQMFGGASSAVAMWYAARLWGVAAPLPAGPGDELRQAAAAAALYTYAAIRIDGTRCADVSAPTGRRETVLAVFRPIWAFVGTLSPEKRARLVDTAVKLDRVTAARRTREGDDAFLCRDGLDEIAYNLKRGTSKAVPTPLGGVGRTIATGGDGTYKPRVVAEKSWKPKAAQLRAELPQTLTLLVSSAR</sequence>
<accession>A0A916UWF7</accession>